<dbReference type="STRING" id="1685010.A0O34_20600"/>
<protein>
    <submittedName>
        <fullName evidence="1">Uncharacterized protein</fullName>
    </submittedName>
</protein>
<name>A0A172Y0Y6_9FLAO</name>
<dbReference type="KEGG" id="chh:A0O34_20600"/>
<keyword evidence="2" id="KW-1185">Reference proteome</keyword>
<dbReference type="AlphaFoldDB" id="A0A172Y0Y6"/>
<dbReference type="Proteomes" id="UP000077824">
    <property type="component" value="Chromosome"/>
</dbReference>
<accession>A0A172Y0Y6</accession>
<evidence type="ECO:0000313" key="1">
    <source>
        <dbReference type="EMBL" id="ANF52766.1"/>
    </source>
</evidence>
<dbReference type="RefSeq" id="WP_066758879.1">
    <property type="nucleotide sequence ID" value="NZ_CP015199.1"/>
</dbReference>
<evidence type="ECO:0000313" key="2">
    <source>
        <dbReference type="Proteomes" id="UP000077824"/>
    </source>
</evidence>
<dbReference type="InterPro" id="IPR046228">
    <property type="entry name" value="DUF6261"/>
</dbReference>
<organism evidence="1 2">
    <name type="scientific">Chryseobacterium glaciei</name>
    <dbReference type="NCBI Taxonomy" id="1685010"/>
    <lineage>
        <taxon>Bacteria</taxon>
        <taxon>Pseudomonadati</taxon>
        <taxon>Bacteroidota</taxon>
        <taxon>Flavobacteriia</taxon>
        <taxon>Flavobacteriales</taxon>
        <taxon>Weeksellaceae</taxon>
        <taxon>Chryseobacterium group</taxon>
        <taxon>Chryseobacterium</taxon>
    </lineage>
</organism>
<dbReference type="Pfam" id="PF19775">
    <property type="entry name" value="DUF6261"/>
    <property type="match status" value="1"/>
</dbReference>
<dbReference type="EMBL" id="CP015199">
    <property type="protein sequence ID" value="ANF52766.1"/>
    <property type="molecule type" value="Genomic_DNA"/>
</dbReference>
<reference evidence="1 2" key="1">
    <citation type="submission" date="2016-04" db="EMBL/GenBank/DDBJ databases">
        <title>Complete Genome Sequence of Chryseobacterium sp. IHBB 10212.</title>
        <authorList>
            <person name="Pal M."/>
            <person name="Swarnkar M.K."/>
            <person name="Kaushal K."/>
            <person name="Chhibber S."/>
            <person name="Singh A.K."/>
            <person name="Gulati A."/>
        </authorList>
    </citation>
    <scope>NUCLEOTIDE SEQUENCE [LARGE SCALE GENOMIC DNA]</scope>
    <source>
        <strain evidence="1 2">IHBB 10212</strain>
    </source>
</reference>
<gene>
    <name evidence="1" type="ORF">A0O34_20600</name>
</gene>
<dbReference type="OrthoDB" id="2233316at2"/>
<sequence length="244" mass="27783">MKKLIPVDLMKLHHAEFGQFIVRFFEDFNNSSLDANTDTDFKKMFDAIQAQIPIYNSSLDQIRGSEETSKIAAADAVRDADLQALRDAVRPYRNAKTQTEKDAYVTIKMLLNQYKNVQHASYEEETNRLTTLVGKLLSSDYSSAISSLGIVKFTNHLSDSNAAFNTIFSSRYSGNSQKQNFDVKALRKVLTRDYKQMANYIVTLANVKEDPFYTDLLTILNNGRNYFSKTVLARRNGNKTETQL</sequence>
<proteinExistence type="predicted"/>